<keyword evidence="1" id="KW-0175">Coiled coil</keyword>
<evidence type="ECO:0000313" key="3">
    <source>
        <dbReference type="Proteomes" id="UP000002899"/>
    </source>
</evidence>
<reference evidence="2 3" key="1">
    <citation type="journal article" date="2012" name="Nucleic Acids Res.">
        <title>Sequencing of the smallest Apicomplexan genome from the human pathogen Babesia microti.</title>
        <authorList>
            <person name="Cornillot E."/>
            <person name="Hadj-Kaddour K."/>
            <person name="Dassouli A."/>
            <person name="Noel B."/>
            <person name="Ranwez V."/>
            <person name="Vacherie B."/>
            <person name="Augagneur Y."/>
            <person name="Bres V."/>
            <person name="Duclos A."/>
            <person name="Randazzo S."/>
            <person name="Carcy B."/>
            <person name="Debierre-Grockiego F."/>
            <person name="Delbecq S."/>
            <person name="Moubri-Menage K."/>
            <person name="Shams-Eldin H."/>
            <person name="Usmani-Brown S."/>
            <person name="Bringaud F."/>
            <person name="Wincker P."/>
            <person name="Vivares C.P."/>
            <person name="Schwarz R.T."/>
            <person name="Schetters T.P."/>
            <person name="Krause P.J."/>
            <person name="Gorenflot A."/>
            <person name="Berry V."/>
            <person name="Barbe V."/>
            <person name="Ben Mamoun C."/>
        </authorList>
    </citation>
    <scope>NUCLEOTIDE SEQUENCE [LARGE SCALE GENOMIC DNA]</scope>
    <source>
        <strain evidence="2 3">RI</strain>
    </source>
</reference>
<proteinExistence type="predicted"/>
<dbReference type="OrthoDB" id="305358at2759"/>
<dbReference type="VEuPathDB" id="PiroplasmaDB:BMR1_01G03221"/>
<reference evidence="2 3" key="3">
    <citation type="journal article" date="2016" name="Sci. Rep.">
        <title>Genome-wide diversity and gene expression profiling of Babesia microti isolates identify polymorphic genes that mediate host-pathogen interactions.</title>
        <authorList>
            <person name="Silva J.C."/>
            <person name="Cornillot E."/>
            <person name="McCracken C."/>
            <person name="Usmani-Brown S."/>
            <person name="Dwivedi A."/>
            <person name="Ifeonu O.O."/>
            <person name="Crabtree J."/>
            <person name="Gotia H.T."/>
            <person name="Virji A.Z."/>
            <person name="Reynes C."/>
            <person name="Colinge J."/>
            <person name="Kumar V."/>
            <person name="Lawres L."/>
            <person name="Pazzi J.E."/>
            <person name="Pablo J.V."/>
            <person name="Hung C."/>
            <person name="Brancato J."/>
            <person name="Kumari P."/>
            <person name="Orvis J."/>
            <person name="Tretina K."/>
            <person name="Chibucos M."/>
            <person name="Ott S."/>
            <person name="Sadzewicz L."/>
            <person name="Sengamalay N."/>
            <person name="Shetty A.C."/>
            <person name="Su Q."/>
            <person name="Tallon L."/>
            <person name="Fraser C.M."/>
            <person name="Frutos R."/>
            <person name="Molina D.M."/>
            <person name="Krause P.J."/>
            <person name="Ben Mamoun C."/>
        </authorList>
    </citation>
    <scope>NUCLEOTIDE SEQUENCE [LARGE SCALE GENOMIC DNA]</scope>
    <source>
        <strain evidence="2 3">RI</strain>
    </source>
</reference>
<evidence type="ECO:0000256" key="1">
    <source>
        <dbReference type="SAM" id="Coils"/>
    </source>
</evidence>
<reference evidence="2 3" key="2">
    <citation type="journal article" date="2013" name="PLoS ONE">
        <title>Whole genome mapping and re-organization of the nuclear and mitochondrial genomes of Babesia microti isolates.</title>
        <authorList>
            <person name="Cornillot E."/>
            <person name="Dassouli A."/>
            <person name="Garg A."/>
            <person name="Pachikara N."/>
            <person name="Randazzo S."/>
            <person name="Depoix D."/>
            <person name="Carcy B."/>
            <person name="Delbecq S."/>
            <person name="Frutos R."/>
            <person name="Silva J.C."/>
            <person name="Sutton R."/>
            <person name="Krause P.J."/>
            <person name="Mamoun C.B."/>
        </authorList>
    </citation>
    <scope>NUCLEOTIDE SEQUENCE [LARGE SCALE GENOMIC DNA]</scope>
    <source>
        <strain evidence="2 3">RI</strain>
    </source>
</reference>
<protein>
    <submittedName>
        <fullName evidence="2">Uncharacterized protein</fullName>
    </submittedName>
</protein>
<sequence>MDVIGTTKVDCSSEFDSLGAYINYCKQQLTPKSNKTEALELLDIGTLNEKIDNNVFDREILEDFDHLLNVVHNDCVTLVGNARPLYSRLYLARRVIDKLYLNFESLTNDFRQKEIQLTRQIEVLKLRNATLSDQLSAIVNKNETNFIALNREKDAFMKELEALDKEKEEFANNKAELEQKMKEWCYSCNITDSYIDSLIKRILVNGNSNDAAAVNECLYVNDKNAVTQENICNINKRLQIVDLLRSMQSPQTKHTTAVPPQITPQQVMMPQQVCYPWPIMPMPVCCCKKKEEECCNH</sequence>
<feature type="coiled-coil region" evidence="1">
    <location>
        <begin position="146"/>
        <end position="183"/>
    </location>
</feature>
<dbReference type="RefSeq" id="XP_021337555.1">
    <property type="nucleotide sequence ID" value="XM_021482973.1"/>
</dbReference>
<evidence type="ECO:0000313" key="2">
    <source>
        <dbReference type="EMBL" id="SIO73458.1"/>
    </source>
</evidence>
<keyword evidence="3" id="KW-1185">Reference proteome</keyword>
<accession>A0A1N6LX55</accession>
<dbReference type="Proteomes" id="UP000002899">
    <property type="component" value="Chromosome I"/>
</dbReference>
<gene>
    <name evidence="2" type="ORF">BMR1_01G03221</name>
</gene>
<organism evidence="2 3">
    <name type="scientific">Babesia microti (strain RI)</name>
    <dbReference type="NCBI Taxonomy" id="1133968"/>
    <lineage>
        <taxon>Eukaryota</taxon>
        <taxon>Sar</taxon>
        <taxon>Alveolata</taxon>
        <taxon>Apicomplexa</taxon>
        <taxon>Aconoidasida</taxon>
        <taxon>Piroplasmida</taxon>
        <taxon>Babesiidae</taxon>
        <taxon>Babesia</taxon>
    </lineage>
</organism>
<dbReference type="EMBL" id="FO082871">
    <property type="protein sequence ID" value="SIO73458.1"/>
    <property type="molecule type" value="Genomic_DNA"/>
</dbReference>
<dbReference type="GeneID" id="24423721"/>
<dbReference type="AlphaFoldDB" id="A0A1N6LX55"/>
<name>A0A1N6LX55_BABMR</name>
<dbReference type="KEGG" id="bmic:BMR1_01G03221"/>